<keyword evidence="3" id="KW-1185">Reference proteome</keyword>
<dbReference type="InterPro" id="IPR011104">
    <property type="entry name" value="Hpr_kin/Pase_C"/>
</dbReference>
<protein>
    <submittedName>
        <fullName evidence="2">HPr kinase/phosphorylase</fullName>
    </submittedName>
</protein>
<dbReference type="InterPro" id="IPR027417">
    <property type="entry name" value="P-loop_NTPase"/>
</dbReference>
<dbReference type="Gene3D" id="3.40.50.300">
    <property type="entry name" value="P-loop containing nucleotide triphosphate hydrolases"/>
    <property type="match status" value="1"/>
</dbReference>
<reference evidence="3" key="1">
    <citation type="journal article" date="2019" name="Int. J. Syst. Evol. Microbiol.">
        <title>The Global Catalogue of Microorganisms (GCM) 10K type strain sequencing project: providing services to taxonomists for standard genome sequencing and annotation.</title>
        <authorList>
            <consortium name="The Broad Institute Genomics Platform"/>
            <consortium name="The Broad Institute Genome Sequencing Center for Infectious Disease"/>
            <person name="Wu L."/>
            <person name="Ma J."/>
        </authorList>
    </citation>
    <scope>NUCLEOTIDE SEQUENCE [LARGE SCALE GENOMIC DNA]</scope>
    <source>
        <strain evidence="3">CGMCC 1.12750</strain>
    </source>
</reference>
<sequence length="142" mass="14712">MKPGATAILHASTVAWGGRGLLILGASGAGKSSLALQLMAFGAGLVADDRTVVVRREGRLLASVPPPLAGLIEARGLGLLSAVPQGPVPLVLAVDLDHAEDQRLPPAREHQVLGCRIPLVRRVDHAAFPAAVLQYLKEGRSA</sequence>
<keyword evidence="2" id="KW-0808">Transferase</keyword>
<evidence type="ECO:0000259" key="1">
    <source>
        <dbReference type="Pfam" id="PF07475"/>
    </source>
</evidence>
<dbReference type="GO" id="GO:0016301">
    <property type="term" value="F:kinase activity"/>
    <property type="evidence" value="ECO:0007669"/>
    <property type="project" value="UniProtKB-KW"/>
</dbReference>
<dbReference type="CDD" id="cd01918">
    <property type="entry name" value="HprK_C"/>
    <property type="match status" value="1"/>
</dbReference>
<dbReference type="Proteomes" id="UP001596516">
    <property type="component" value="Unassembled WGS sequence"/>
</dbReference>
<accession>A0ABW2UHR0</accession>
<dbReference type="Pfam" id="PF07475">
    <property type="entry name" value="Hpr_kinase_C"/>
    <property type="match status" value="1"/>
</dbReference>
<evidence type="ECO:0000313" key="2">
    <source>
        <dbReference type="EMBL" id="MFC7703120.1"/>
    </source>
</evidence>
<dbReference type="RefSeq" id="WP_377398747.1">
    <property type="nucleotide sequence ID" value="NZ_JBHTFQ010000001.1"/>
</dbReference>
<gene>
    <name evidence="2" type="ORF">ACFQXB_02785</name>
</gene>
<name>A0ABW2UHR0_9RHOB</name>
<keyword evidence="2" id="KW-0418">Kinase</keyword>
<dbReference type="SUPFAM" id="SSF53795">
    <property type="entry name" value="PEP carboxykinase-like"/>
    <property type="match status" value="1"/>
</dbReference>
<dbReference type="EMBL" id="JBHTFQ010000001">
    <property type="protein sequence ID" value="MFC7703120.1"/>
    <property type="molecule type" value="Genomic_DNA"/>
</dbReference>
<proteinExistence type="predicted"/>
<comment type="caution">
    <text evidence="2">The sequence shown here is derived from an EMBL/GenBank/DDBJ whole genome shotgun (WGS) entry which is preliminary data.</text>
</comment>
<evidence type="ECO:0000313" key="3">
    <source>
        <dbReference type="Proteomes" id="UP001596516"/>
    </source>
</evidence>
<organism evidence="2 3">
    <name type="scientific">Plastorhodobacter daqingensis</name>
    <dbReference type="NCBI Taxonomy" id="1387281"/>
    <lineage>
        <taxon>Bacteria</taxon>
        <taxon>Pseudomonadati</taxon>
        <taxon>Pseudomonadota</taxon>
        <taxon>Alphaproteobacteria</taxon>
        <taxon>Rhodobacterales</taxon>
        <taxon>Paracoccaceae</taxon>
        <taxon>Plastorhodobacter</taxon>
    </lineage>
</organism>
<feature type="domain" description="HPr kinase/phosphorylase C-terminal" evidence="1">
    <location>
        <begin position="7"/>
        <end position="81"/>
    </location>
</feature>